<dbReference type="EMBL" id="JAGTTL010000006">
    <property type="protein sequence ID" value="KAK6321534.1"/>
    <property type="molecule type" value="Genomic_DNA"/>
</dbReference>
<dbReference type="AlphaFoldDB" id="A0AAN8M3Z0"/>
<gene>
    <name evidence="3" type="ORF">J4Q44_G00085100</name>
</gene>
<feature type="region of interest" description="Disordered" evidence="1">
    <location>
        <begin position="100"/>
        <end position="137"/>
    </location>
</feature>
<keyword evidence="2" id="KW-0812">Transmembrane</keyword>
<proteinExistence type="predicted"/>
<keyword evidence="2" id="KW-0472">Membrane</keyword>
<dbReference type="Proteomes" id="UP001356427">
    <property type="component" value="Unassembled WGS sequence"/>
</dbReference>
<accession>A0AAN8M3Z0</accession>
<feature type="transmembrane region" description="Helical" evidence="2">
    <location>
        <begin position="27"/>
        <end position="48"/>
    </location>
</feature>
<protein>
    <submittedName>
        <fullName evidence="3">Uncharacterized protein</fullName>
    </submittedName>
</protein>
<evidence type="ECO:0000313" key="3">
    <source>
        <dbReference type="EMBL" id="KAK6321534.1"/>
    </source>
</evidence>
<comment type="caution">
    <text evidence="3">The sequence shown here is derived from an EMBL/GenBank/DDBJ whole genome shotgun (WGS) entry which is preliminary data.</text>
</comment>
<evidence type="ECO:0000256" key="2">
    <source>
        <dbReference type="SAM" id="Phobius"/>
    </source>
</evidence>
<name>A0AAN8M3Z0_9TELE</name>
<organism evidence="3 4">
    <name type="scientific">Coregonus suidteri</name>
    <dbReference type="NCBI Taxonomy" id="861788"/>
    <lineage>
        <taxon>Eukaryota</taxon>
        <taxon>Metazoa</taxon>
        <taxon>Chordata</taxon>
        <taxon>Craniata</taxon>
        <taxon>Vertebrata</taxon>
        <taxon>Euteleostomi</taxon>
        <taxon>Actinopterygii</taxon>
        <taxon>Neopterygii</taxon>
        <taxon>Teleostei</taxon>
        <taxon>Protacanthopterygii</taxon>
        <taxon>Salmoniformes</taxon>
        <taxon>Salmonidae</taxon>
        <taxon>Coregoninae</taxon>
        <taxon>Coregonus</taxon>
    </lineage>
</organism>
<keyword evidence="2" id="KW-1133">Transmembrane helix</keyword>
<reference evidence="3 4" key="1">
    <citation type="submission" date="2021-04" db="EMBL/GenBank/DDBJ databases">
        <authorList>
            <person name="De Guttry C."/>
            <person name="Zahm M."/>
            <person name="Klopp C."/>
            <person name="Cabau C."/>
            <person name="Louis A."/>
            <person name="Berthelot C."/>
            <person name="Parey E."/>
            <person name="Roest Crollius H."/>
            <person name="Montfort J."/>
            <person name="Robinson-Rechavi M."/>
            <person name="Bucao C."/>
            <person name="Bouchez O."/>
            <person name="Gislard M."/>
            <person name="Lluch J."/>
            <person name="Milhes M."/>
            <person name="Lampietro C."/>
            <person name="Lopez Roques C."/>
            <person name="Donnadieu C."/>
            <person name="Braasch I."/>
            <person name="Desvignes T."/>
            <person name="Postlethwait J."/>
            <person name="Bobe J."/>
            <person name="Wedekind C."/>
            <person name="Guiguen Y."/>
        </authorList>
    </citation>
    <scope>NUCLEOTIDE SEQUENCE [LARGE SCALE GENOMIC DNA]</scope>
    <source>
        <strain evidence="3">Cs_M1</strain>
        <tissue evidence="3">Blood</tissue>
    </source>
</reference>
<keyword evidence="4" id="KW-1185">Reference proteome</keyword>
<evidence type="ECO:0000313" key="4">
    <source>
        <dbReference type="Proteomes" id="UP001356427"/>
    </source>
</evidence>
<sequence>MEKVPDKFCYVQSSPGPADHECVEESATLGGFGAMSAIMILITITLNLKPAAFVFTGIRCWLSCAGTSLPFLIELFTQVVQLRAVRLHVSVGMTLHLLLPPGDQGENPPGDQGENPPGDQGENPPGDQGENPPGDLREFKNITLCVKPLSDDKTLERQDPVESK</sequence>
<evidence type="ECO:0000256" key="1">
    <source>
        <dbReference type="SAM" id="MobiDB-lite"/>
    </source>
</evidence>